<organism evidence="1 2">
    <name type="scientific">Portunus trituberculatus</name>
    <name type="common">Swimming crab</name>
    <name type="synonym">Neptunus trituberculatus</name>
    <dbReference type="NCBI Taxonomy" id="210409"/>
    <lineage>
        <taxon>Eukaryota</taxon>
        <taxon>Metazoa</taxon>
        <taxon>Ecdysozoa</taxon>
        <taxon>Arthropoda</taxon>
        <taxon>Crustacea</taxon>
        <taxon>Multicrustacea</taxon>
        <taxon>Malacostraca</taxon>
        <taxon>Eumalacostraca</taxon>
        <taxon>Eucarida</taxon>
        <taxon>Decapoda</taxon>
        <taxon>Pleocyemata</taxon>
        <taxon>Brachyura</taxon>
        <taxon>Eubrachyura</taxon>
        <taxon>Portunoidea</taxon>
        <taxon>Portunidae</taxon>
        <taxon>Portuninae</taxon>
        <taxon>Portunus</taxon>
    </lineage>
</organism>
<protein>
    <submittedName>
        <fullName evidence="1">Uncharacterized protein</fullName>
    </submittedName>
</protein>
<evidence type="ECO:0000313" key="2">
    <source>
        <dbReference type="Proteomes" id="UP000324222"/>
    </source>
</evidence>
<dbReference type="Proteomes" id="UP000324222">
    <property type="component" value="Unassembled WGS sequence"/>
</dbReference>
<keyword evidence="2" id="KW-1185">Reference proteome</keyword>
<gene>
    <name evidence="1" type="ORF">E2C01_010373</name>
</gene>
<sequence length="123" mass="13841">MNHKARQKSDLTLLNHQRGYKVLLPPAPCLLLETRPMNRRLTQSQTDPCIAQSLPWLIFITTPSLATKPKQLTVAMNLSAPPPAPYYRCTPTTASLTPMHPSMSSSHVILMRHHITTCNIYLL</sequence>
<proteinExistence type="predicted"/>
<name>A0A5B7D8A1_PORTR</name>
<accession>A0A5B7D8A1</accession>
<dbReference type="EMBL" id="VSRR010000595">
    <property type="protein sequence ID" value="MPC17514.1"/>
    <property type="molecule type" value="Genomic_DNA"/>
</dbReference>
<evidence type="ECO:0000313" key="1">
    <source>
        <dbReference type="EMBL" id="MPC17514.1"/>
    </source>
</evidence>
<reference evidence="1 2" key="1">
    <citation type="submission" date="2019-05" db="EMBL/GenBank/DDBJ databases">
        <title>Another draft genome of Portunus trituberculatus and its Hox gene families provides insights of decapod evolution.</title>
        <authorList>
            <person name="Jeong J.-H."/>
            <person name="Song I."/>
            <person name="Kim S."/>
            <person name="Choi T."/>
            <person name="Kim D."/>
            <person name="Ryu S."/>
            <person name="Kim W."/>
        </authorList>
    </citation>
    <scope>NUCLEOTIDE SEQUENCE [LARGE SCALE GENOMIC DNA]</scope>
    <source>
        <tissue evidence="1">Muscle</tissue>
    </source>
</reference>
<comment type="caution">
    <text evidence="1">The sequence shown here is derived from an EMBL/GenBank/DDBJ whole genome shotgun (WGS) entry which is preliminary data.</text>
</comment>
<dbReference type="AlphaFoldDB" id="A0A5B7D8A1"/>